<dbReference type="Gene3D" id="2.60.40.150">
    <property type="entry name" value="C2 domain"/>
    <property type="match status" value="1"/>
</dbReference>
<dbReference type="PROSITE" id="PS00916">
    <property type="entry name" value="PI3_4_KINASE_2"/>
    <property type="match status" value="1"/>
</dbReference>
<evidence type="ECO:0000256" key="1">
    <source>
        <dbReference type="ARBA" id="ARBA00012073"/>
    </source>
</evidence>
<dbReference type="PIRSF" id="PIRSF000587">
    <property type="entry name" value="PI3K_Vps34"/>
    <property type="match status" value="1"/>
</dbReference>
<dbReference type="Pfam" id="PF00454">
    <property type="entry name" value="PI3_PI4_kinase"/>
    <property type="match status" value="1"/>
</dbReference>
<dbReference type="InterPro" id="IPR057756">
    <property type="entry name" value="PI3-kinase_type3/VPS34_cat"/>
</dbReference>
<evidence type="ECO:0000256" key="3">
    <source>
        <dbReference type="ARBA" id="ARBA00022679"/>
    </source>
</evidence>
<keyword evidence="13" id="KW-1185">Reference proteome</keyword>
<evidence type="ECO:0000259" key="11">
    <source>
        <dbReference type="PROSITE" id="PS51545"/>
    </source>
</evidence>
<dbReference type="InterPro" id="IPR011009">
    <property type="entry name" value="Kinase-like_dom_sf"/>
</dbReference>
<dbReference type="Gene3D" id="1.25.40.70">
    <property type="entry name" value="Phosphatidylinositol 3-kinase, accessory domain (PIK)"/>
    <property type="match status" value="1"/>
</dbReference>
<dbReference type="CDD" id="cd00896">
    <property type="entry name" value="PI3Kc_III"/>
    <property type="match status" value="1"/>
</dbReference>
<dbReference type="GO" id="GO:0034272">
    <property type="term" value="C:phosphatidylinositol 3-kinase complex, class III, type II"/>
    <property type="evidence" value="ECO:0007669"/>
    <property type="project" value="TreeGrafter"/>
</dbReference>
<dbReference type="FunFam" id="1.10.1070.11:FF:000002">
    <property type="entry name" value="Phosphatidylinositol 3-kinase catalytic subunit type 3"/>
    <property type="match status" value="1"/>
</dbReference>
<evidence type="ECO:0000313" key="14">
    <source>
        <dbReference type="RefSeq" id="XP_037888126.1"/>
    </source>
</evidence>
<dbReference type="InterPro" id="IPR018936">
    <property type="entry name" value="PI3/4_kinase_CS"/>
</dbReference>
<dbReference type="PROSITE" id="PS51547">
    <property type="entry name" value="C2_PI3K"/>
    <property type="match status" value="1"/>
</dbReference>
<dbReference type="SUPFAM" id="SSF49562">
    <property type="entry name" value="C2 domain (Calcium/lipid-binding domain, CaLB)"/>
    <property type="match status" value="1"/>
</dbReference>
<dbReference type="Proteomes" id="UP000092443">
    <property type="component" value="Unplaced"/>
</dbReference>
<dbReference type="Pfam" id="PF00792">
    <property type="entry name" value="PI3K_C2"/>
    <property type="match status" value="1"/>
</dbReference>
<accession>A0A9C5YVD9</accession>
<dbReference type="InterPro" id="IPR002420">
    <property type="entry name" value="PI3K-type_C2_dom"/>
</dbReference>
<dbReference type="GO" id="GO:0034271">
    <property type="term" value="C:phosphatidylinositol 3-kinase complex, class III, type I"/>
    <property type="evidence" value="ECO:0007669"/>
    <property type="project" value="TreeGrafter"/>
</dbReference>
<dbReference type="InterPro" id="IPR008290">
    <property type="entry name" value="PI3K_Vps34"/>
</dbReference>
<evidence type="ECO:0000256" key="7">
    <source>
        <dbReference type="ARBA" id="ARBA00023985"/>
    </source>
</evidence>
<organism evidence="13 14">
    <name type="scientific">Glossina fuscipes</name>
    <dbReference type="NCBI Taxonomy" id="7396"/>
    <lineage>
        <taxon>Eukaryota</taxon>
        <taxon>Metazoa</taxon>
        <taxon>Ecdysozoa</taxon>
        <taxon>Arthropoda</taxon>
        <taxon>Hexapoda</taxon>
        <taxon>Insecta</taxon>
        <taxon>Pterygota</taxon>
        <taxon>Neoptera</taxon>
        <taxon>Endopterygota</taxon>
        <taxon>Diptera</taxon>
        <taxon>Brachycera</taxon>
        <taxon>Muscomorpha</taxon>
        <taxon>Hippoboscoidea</taxon>
        <taxon>Glossinidae</taxon>
        <taxon>Glossina</taxon>
    </lineage>
</organism>
<evidence type="ECO:0000256" key="8">
    <source>
        <dbReference type="PIRNR" id="PIRNR000587"/>
    </source>
</evidence>
<proteinExistence type="inferred from homology"/>
<keyword evidence="3 8" id="KW-0808">Transferase</keyword>
<comment type="similarity">
    <text evidence="8 9">Belongs to the PI3/PI4-kinase family.</text>
</comment>
<protein>
    <recommendedName>
        <fullName evidence="2 8">Phosphatidylinositol 3-kinase catalytic subunit type 3</fullName>
        <ecNumber evidence="1 8">2.7.1.137</ecNumber>
    </recommendedName>
</protein>
<dbReference type="InterPro" id="IPR000403">
    <property type="entry name" value="PI3/4_kinase_cat_dom"/>
</dbReference>
<dbReference type="InterPro" id="IPR042236">
    <property type="entry name" value="PI3K_accessory_sf"/>
</dbReference>
<evidence type="ECO:0000256" key="5">
    <source>
        <dbReference type="ARBA" id="ARBA00022777"/>
    </source>
</evidence>
<evidence type="ECO:0000259" key="10">
    <source>
        <dbReference type="PROSITE" id="PS50290"/>
    </source>
</evidence>
<gene>
    <name evidence="14" type="primary">LOC119636667</name>
</gene>
<dbReference type="InterPro" id="IPR015433">
    <property type="entry name" value="PI3/4_kinase"/>
</dbReference>
<dbReference type="InterPro" id="IPR016024">
    <property type="entry name" value="ARM-type_fold"/>
</dbReference>
<keyword evidence="6 8" id="KW-0067">ATP-binding</keyword>
<feature type="domain" description="PIK helical" evidence="11">
    <location>
        <begin position="304"/>
        <end position="602"/>
    </location>
</feature>
<dbReference type="PROSITE" id="PS50290">
    <property type="entry name" value="PI3_4_KINASE_3"/>
    <property type="match status" value="1"/>
</dbReference>
<dbReference type="GO" id="GO:0048015">
    <property type="term" value="P:phosphatidylinositol-mediated signaling"/>
    <property type="evidence" value="ECO:0007669"/>
    <property type="project" value="TreeGrafter"/>
</dbReference>
<name>A0A9C5YVD9_9MUSC</name>
<dbReference type="SUPFAM" id="SSF56112">
    <property type="entry name" value="Protein kinase-like (PK-like)"/>
    <property type="match status" value="1"/>
</dbReference>
<dbReference type="PROSITE" id="PS51545">
    <property type="entry name" value="PIK_HELICAL"/>
    <property type="match status" value="1"/>
</dbReference>
<dbReference type="InterPro" id="IPR036940">
    <property type="entry name" value="PI3/4_kinase_cat_sf"/>
</dbReference>
<evidence type="ECO:0000259" key="12">
    <source>
        <dbReference type="PROSITE" id="PS51547"/>
    </source>
</evidence>
<dbReference type="GO" id="GO:0005524">
    <property type="term" value="F:ATP binding"/>
    <property type="evidence" value="ECO:0007669"/>
    <property type="project" value="UniProtKB-UniRule"/>
</dbReference>
<comment type="catalytic activity">
    <reaction evidence="7">
        <text>a 1,2-diacyl-sn-glycero-3-phospho-(1D-myo-inositol) + ATP = a 1,2-diacyl-sn-glycero-3-phospho-(1D-myo-inositol-3-phosphate) + ADP + H(+)</text>
        <dbReference type="Rhea" id="RHEA:12709"/>
        <dbReference type="ChEBI" id="CHEBI:15378"/>
        <dbReference type="ChEBI" id="CHEBI:30616"/>
        <dbReference type="ChEBI" id="CHEBI:57880"/>
        <dbReference type="ChEBI" id="CHEBI:58088"/>
        <dbReference type="ChEBI" id="CHEBI:456216"/>
        <dbReference type="EC" id="2.7.1.137"/>
    </reaction>
    <physiologicalReaction direction="left-to-right" evidence="7">
        <dbReference type="Rhea" id="RHEA:12710"/>
    </physiologicalReaction>
</comment>
<keyword evidence="4 8" id="KW-0547">Nucleotide-binding</keyword>
<dbReference type="GO" id="GO:0005777">
    <property type="term" value="C:peroxisome"/>
    <property type="evidence" value="ECO:0007669"/>
    <property type="project" value="TreeGrafter"/>
</dbReference>
<dbReference type="GO" id="GO:0000045">
    <property type="term" value="P:autophagosome assembly"/>
    <property type="evidence" value="ECO:0007669"/>
    <property type="project" value="TreeGrafter"/>
</dbReference>
<dbReference type="SMART" id="SM00145">
    <property type="entry name" value="PI3Ka"/>
    <property type="match status" value="1"/>
</dbReference>
<dbReference type="EC" id="2.7.1.137" evidence="1 8"/>
<keyword evidence="5 8" id="KW-0418">Kinase</keyword>
<dbReference type="GO" id="GO:0000407">
    <property type="term" value="C:phagophore assembly site"/>
    <property type="evidence" value="ECO:0007669"/>
    <property type="project" value="TreeGrafter"/>
</dbReference>
<dbReference type="KEGG" id="gfs:119636667"/>
<dbReference type="SMART" id="SM00146">
    <property type="entry name" value="PI3Kc"/>
    <property type="match status" value="1"/>
</dbReference>
<dbReference type="InterPro" id="IPR001263">
    <property type="entry name" value="PI3K_accessory_dom"/>
</dbReference>
<evidence type="ECO:0000256" key="2">
    <source>
        <dbReference type="ARBA" id="ARBA00019787"/>
    </source>
</evidence>
<dbReference type="CDD" id="cd08397">
    <property type="entry name" value="C2_PI3K_class_III"/>
    <property type="match status" value="1"/>
</dbReference>
<dbReference type="PROSITE" id="PS00915">
    <property type="entry name" value="PI3_4_KINASE_1"/>
    <property type="match status" value="1"/>
</dbReference>
<dbReference type="Gene3D" id="1.10.1070.11">
    <property type="entry name" value="Phosphatidylinositol 3-/4-kinase, catalytic domain"/>
    <property type="match status" value="1"/>
</dbReference>
<dbReference type="Gene3D" id="3.30.1010.10">
    <property type="entry name" value="Phosphatidylinositol 3-kinase Catalytic Subunit, Chain A, domain 4"/>
    <property type="match status" value="1"/>
</dbReference>
<dbReference type="GO" id="GO:0006897">
    <property type="term" value="P:endocytosis"/>
    <property type="evidence" value="ECO:0007669"/>
    <property type="project" value="TreeGrafter"/>
</dbReference>
<dbReference type="AlphaFoldDB" id="A0A9C5YVD9"/>
<evidence type="ECO:0000313" key="13">
    <source>
        <dbReference type="Proteomes" id="UP000092443"/>
    </source>
</evidence>
<evidence type="ECO:0000256" key="4">
    <source>
        <dbReference type="ARBA" id="ARBA00022741"/>
    </source>
</evidence>
<dbReference type="PANTHER" id="PTHR10048:SF7">
    <property type="entry name" value="PHOSPHATIDYLINOSITOL 3-KINASE CATALYTIC SUBUNIT TYPE 3"/>
    <property type="match status" value="1"/>
</dbReference>
<evidence type="ECO:0000256" key="6">
    <source>
        <dbReference type="ARBA" id="ARBA00022840"/>
    </source>
</evidence>
<dbReference type="Pfam" id="PF00613">
    <property type="entry name" value="PI3Ka"/>
    <property type="match status" value="1"/>
</dbReference>
<dbReference type="CDD" id="cd00870">
    <property type="entry name" value="PI3Ka_III"/>
    <property type="match status" value="1"/>
</dbReference>
<dbReference type="SMART" id="SM00142">
    <property type="entry name" value="PI3K_C2"/>
    <property type="match status" value="1"/>
</dbReference>
<dbReference type="PANTHER" id="PTHR10048">
    <property type="entry name" value="PHOSPHATIDYLINOSITOL KINASE"/>
    <property type="match status" value="1"/>
</dbReference>
<dbReference type="InterPro" id="IPR035892">
    <property type="entry name" value="C2_domain_sf"/>
</dbReference>
<dbReference type="GO" id="GO:0005768">
    <property type="term" value="C:endosome"/>
    <property type="evidence" value="ECO:0007669"/>
    <property type="project" value="TreeGrafter"/>
</dbReference>
<feature type="domain" description="PI3K/PI4K catalytic" evidence="10">
    <location>
        <begin position="689"/>
        <end position="956"/>
    </location>
</feature>
<feature type="domain" description="C2 PI3K-type" evidence="12">
    <location>
        <begin position="59"/>
        <end position="211"/>
    </location>
</feature>
<dbReference type="GeneID" id="119636667"/>
<dbReference type="FunFam" id="3.30.1010.10:FF:000002">
    <property type="entry name" value="Phosphatidylinositol 3-kinase catalytic subunit type 3"/>
    <property type="match status" value="1"/>
</dbReference>
<dbReference type="SUPFAM" id="SSF48371">
    <property type="entry name" value="ARM repeat"/>
    <property type="match status" value="1"/>
</dbReference>
<evidence type="ECO:0000256" key="9">
    <source>
        <dbReference type="PROSITE-ProRule" id="PRU00880"/>
    </source>
</evidence>
<reference evidence="14" key="1">
    <citation type="submission" date="2025-08" db="UniProtKB">
        <authorList>
            <consortium name="RefSeq"/>
        </authorList>
    </citation>
    <scope>IDENTIFICATION</scope>
    <source>
        <tissue evidence="14">Whole body pupa</tissue>
    </source>
</reference>
<sequence>MNTQRSAEKNYKPLTTASGNDGNDTFIADHFRYIYSSSLHELVQIKIGTLEGKKRQPDYEKLLEDPILRFSGLYSEECPSFQVRLQIYNKGRPYCLPVTTSYKAFTKRWSWNEWVSLPLQFSDLPRTCVLVLTILDCVCAGQQTVIGGTSISLFGKDGMFRQGMYDLRVWIGVEGDGNCPSKTPGKGKDSSKSQMQRLSKLAKKHRNGQIQKVDWLDRLTFREIELINEREKRMSDYMFLMIEFPTVDDYYNYSIVYFEQEGDENYKIISKPKLVTVPDSEILQENLVERKHHSLARSERSRISDRDAKPTASIRDQLHTIVYRYPPTYVLNTEEQDLLWKFRFYLSSHKKALTKFLKCINWETVAEVQQALSLLSKWAPMDVEDALELLSPGFKDPEVRKYAIGRLAQAPDEDLLLYLLQLVQALKYENFAEIQESYKRFYPDRDVVRSLDDNSTLFDQSSLCSELGGKGSGSTSSMMTTTQRTHLTSGLSSTGGVQVERSTAIPLNISVNSSDENENNSVASIGSLTSDVSNTLMSDNIPCRNSAMATVGPPNLCTFLIHRACKNPTLANYLYWYLSIEVEDQESIRKQDESVHEMYDMVLRTFLRTLEGGSCELRGICGNLRKQQRFIDELVRLVKLVAKEPGNRNKKTEKFQKLLMETDTFKINFTNFDPIPFPLDPDVHITKVVPSKTSLFKSALMPAKLTFVTTVASHEYVAIFKHGDDLRQDQLILQMITLMDKLLRRENLDLKLTPYKVLATSSKHGFLQYIDSCTVADVLAREGSIHNFFRKYNPCDNGPYGISPEVMDTYIKSCAGYCVITYLLGVGDRHLDNLLLTTSGKLFHIDFGYILGRDPKPMPAPMKLSKEMVEAMGGVSSEHHHEFRKQCYTAYLHLRRHANVMLNLFSLMVDASVPDIALEPDKAVKKVEENLQLGLTDEEAVQHLQCLLDVSITAVMPALVEQIHKLAQYWRK</sequence>
<dbReference type="RefSeq" id="XP_037888126.1">
    <property type="nucleotide sequence ID" value="XM_038032198.1"/>
</dbReference>
<dbReference type="GO" id="GO:0016303">
    <property type="term" value="F:1-phosphatidylinositol-3-kinase activity"/>
    <property type="evidence" value="ECO:0007669"/>
    <property type="project" value="UniProtKB-UniRule"/>
</dbReference>